<evidence type="ECO:0000313" key="6">
    <source>
        <dbReference type="EMBL" id="KKC99095.1"/>
    </source>
</evidence>
<dbReference type="EMBL" id="JWYV01000013">
    <property type="protein sequence ID" value="KKC99095.1"/>
    <property type="molecule type" value="Genomic_DNA"/>
</dbReference>
<dbReference type="AlphaFoldDB" id="A0A0F5VAB4"/>
<dbReference type="InterPro" id="IPR006664">
    <property type="entry name" value="OMP_bac"/>
</dbReference>
<accession>A0A0F5VAB4</accession>
<dbReference type="Gene3D" id="3.30.1330.60">
    <property type="entry name" value="OmpA-like domain"/>
    <property type="match status" value="1"/>
</dbReference>
<evidence type="ECO:0000256" key="4">
    <source>
        <dbReference type="SAM" id="SignalP"/>
    </source>
</evidence>
<keyword evidence="4" id="KW-0732">Signal</keyword>
<evidence type="ECO:0000256" key="3">
    <source>
        <dbReference type="PROSITE-ProRule" id="PRU00473"/>
    </source>
</evidence>
<sequence>MRLRQIGLITLPLLCLSACADMPDTTTTRHQMDDLRDSDRDGVINQRDICLDTLRGAQVDEHGCASWQIFEKLDVLSVYFNFDDDHIRMDQSDSFDELLAIMNDNHEAKVILVGDTSPEGTDAYNDALAKRRTGVIKEALVLNGIAPERISEQRYSQITSLTQFLKVRKRRTIAVITKPEMTVKPAWTIFSSEQTQ</sequence>
<protein>
    <submittedName>
        <fullName evidence="6">Membrane protein</fullName>
    </submittedName>
</protein>
<dbReference type="GO" id="GO:0016020">
    <property type="term" value="C:membrane"/>
    <property type="evidence" value="ECO:0007669"/>
    <property type="project" value="UniProtKB-SubCell"/>
</dbReference>
<comment type="caution">
    <text evidence="6">The sequence shown here is derived from an EMBL/GenBank/DDBJ whole genome shotgun (WGS) entry which is preliminary data.</text>
</comment>
<dbReference type="PROSITE" id="PS51123">
    <property type="entry name" value="OMPA_2"/>
    <property type="match status" value="1"/>
</dbReference>
<dbReference type="PRINTS" id="PR01021">
    <property type="entry name" value="OMPADOMAIN"/>
</dbReference>
<feature type="chain" id="PRO_5002496201" evidence="4">
    <location>
        <begin position="21"/>
        <end position="196"/>
    </location>
</feature>
<feature type="domain" description="OmpA-like" evidence="5">
    <location>
        <begin position="65"/>
        <end position="180"/>
    </location>
</feature>
<dbReference type="Proteomes" id="UP000033633">
    <property type="component" value="Unassembled WGS sequence"/>
</dbReference>
<dbReference type="PATRIC" id="fig|265726.11.peg.1196"/>
<evidence type="ECO:0000256" key="2">
    <source>
        <dbReference type="ARBA" id="ARBA00023136"/>
    </source>
</evidence>
<keyword evidence="2 3" id="KW-0472">Membrane</keyword>
<evidence type="ECO:0000313" key="7">
    <source>
        <dbReference type="Proteomes" id="UP000033633"/>
    </source>
</evidence>
<dbReference type="Pfam" id="PF00691">
    <property type="entry name" value="OmpA"/>
    <property type="match status" value="1"/>
</dbReference>
<dbReference type="SUPFAM" id="SSF103088">
    <property type="entry name" value="OmpA-like"/>
    <property type="match status" value="1"/>
</dbReference>
<dbReference type="CDD" id="cd07185">
    <property type="entry name" value="OmpA_C-like"/>
    <property type="match status" value="1"/>
</dbReference>
<evidence type="ECO:0000259" key="5">
    <source>
        <dbReference type="PROSITE" id="PS51123"/>
    </source>
</evidence>
<dbReference type="RefSeq" id="WP_046221402.1">
    <property type="nucleotide sequence ID" value="NZ_JWYV01000013.1"/>
</dbReference>
<organism evidence="6 7">
    <name type="scientific">Photobacterium halotolerans</name>
    <dbReference type="NCBI Taxonomy" id="265726"/>
    <lineage>
        <taxon>Bacteria</taxon>
        <taxon>Pseudomonadati</taxon>
        <taxon>Pseudomonadota</taxon>
        <taxon>Gammaproteobacteria</taxon>
        <taxon>Vibrionales</taxon>
        <taxon>Vibrionaceae</taxon>
        <taxon>Photobacterium</taxon>
    </lineage>
</organism>
<dbReference type="STRING" id="265726.KY46_14740"/>
<dbReference type="OrthoDB" id="9805832at2"/>
<feature type="signal peptide" evidence="4">
    <location>
        <begin position="1"/>
        <end position="20"/>
    </location>
</feature>
<dbReference type="InterPro" id="IPR036737">
    <property type="entry name" value="OmpA-like_sf"/>
</dbReference>
<gene>
    <name evidence="6" type="ORF">KY46_14740</name>
</gene>
<evidence type="ECO:0000256" key="1">
    <source>
        <dbReference type="ARBA" id="ARBA00004370"/>
    </source>
</evidence>
<reference evidence="6 7" key="1">
    <citation type="submission" date="2014-12" db="EMBL/GenBank/DDBJ databases">
        <title>Mercury Reductase activity and rhizosphere competence traits in the genome of root associated Photobacterium halotolerans MELD1.</title>
        <authorList>
            <person name="Mathew D.C."/>
            <person name="Huang C.-C."/>
        </authorList>
    </citation>
    <scope>NUCLEOTIDE SEQUENCE [LARGE SCALE GENOMIC DNA]</scope>
    <source>
        <strain evidence="6 7">MELD1</strain>
    </source>
</reference>
<dbReference type="InterPro" id="IPR006665">
    <property type="entry name" value="OmpA-like"/>
</dbReference>
<name>A0A0F5VAB4_9GAMM</name>
<comment type="subcellular location">
    <subcellularLocation>
        <location evidence="1">Membrane</location>
    </subcellularLocation>
</comment>
<keyword evidence="7" id="KW-1185">Reference proteome</keyword>
<proteinExistence type="predicted"/>